<sequence>MKVGDLRRGIMWLVTPRDHIKMRHYMDRRVTPPKRVTSHIWGPPTPGKQALSIEKYLSQAKLTLPRTSSQGGDDYLFGNIQTKYSPQSICPGSKLSYSRCKEVLLKKIADVGLDPKSFSWHSFRSGQVHLPPLMVVSPIERLGAIVDGVRKTLRMATLKTR</sequence>
<evidence type="ECO:0008006" key="3">
    <source>
        <dbReference type="Google" id="ProtNLM"/>
    </source>
</evidence>
<accession>A0ABN8SMK5</accession>
<proteinExistence type="predicted"/>
<dbReference type="Proteomes" id="UP001159427">
    <property type="component" value="Unassembled WGS sequence"/>
</dbReference>
<organism evidence="1 2">
    <name type="scientific">Porites evermanni</name>
    <dbReference type="NCBI Taxonomy" id="104178"/>
    <lineage>
        <taxon>Eukaryota</taxon>
        <taxon>Metazoa</taxon>
        <taxon>Cnidaria</taxon>
        <taxon>Anthozoa</taxon>
        <taxon>Hexacorallia</taxon>
        <taxon>Scleractinia</taxon>
        <taxon>Fungiina</taxon>
        <taxon>Poritidae</taxon>
        <taxon>Porites</taxon>
    </lineage>
</organism>
<dbReference type="EMBL" id="CALNXI010002930">
    <property type="protein sequence ID" value="CAH3191463.1"/>
    <property type="molecule type" value="Genomic_DNA"/>
</dbReference>
<protein>
    <recommendedName>
        <fullName evidence="3">Tyr recombinase domain-containing protein</fullName>
    </recommendedName>
</protein>
<keyword evidence="2" id="KW-1185">Reference proteome</keyword>
<evidence type="ECO:0000313" key="2">
    <source>
        <dbReference type="Proteomes" id="UP001159427"/>
    </source>
</evidence>
<name>A0ABN8SMK5_9CNID</name>
<evidence type="ECO:0000313" key="1">
    <source>
        <dbReference type="EMBL" id="CAH3191463.1"/>
    </source>
</evidence>
<reference evidence="1 2" key="1">
    <citation type="submission" date="2022-05" db="EMBL/GenBank/DDBJ databases">
        <authorList>
            <consortium name="Genoscope - CEA"/>
            <person name="William W."/>
        </authorList>
    </citation>
    <scope>NUCLEOTIDE SEQUENCE [LARGE SCALE GENOMIC DNA]</scope>
</reference>
<gene>
    <name evidence="1" type="ORF">PEVE_00021934</name>
</gene>
<comment type="caution">
    <text evidence="1">The sequence shown here is derived from an EMBL/GenBank/DDBJ whole genome shotgun (WGS) entry which is preliminary data.</text>
</comment>